<dbReference type="EMBL" id="JAVDPF010000042">
    <property type="protein sequence ID" value="KAL1867774.1"/>
    <property type="molecule type" value="Genomic_DNA"/>
</dbReference>
<reference evidence="2 3" key="1">
    <citation type="journal article" date="2024" name="IMA Fungus">
        <title>IMA Genome - F19 : A genome assembly and annotation guide to empower mycologists, including annotated draft genome sequences of Ceratocystis pirilliformis, Diaporthe australafricana, Fusarium ophioides, Paecilomyces lecythidis, and Sporothrix stenoceras.</title>
        <authorList>
            <person name="Aylward J."/>
            <person name="Wilson A.M."/>
            <person name="Visagie C.M."/>
            <person name="Spraker J."/>
            <person name="Barnes I."/>
            <person name="Buitendag C."/>
            <person name="Ceriani C."/>
            <person name="Del Mar Angel L."/>
            <person name="du Plessis D."/>
            <person name="Fuchs T."/>
            <person name="Gasser K."/>
            <person name="Kramer D."/>
            <person name="Li W."/>
            <person name="Munsamy K."/>
            <person name="Piso A."/>
            <person name="Price J.L."/>
            <person name="Sonnekus B."/>
            <person name="Thomas C."/>
            <person name="van der Nest A."/>
            <person name="van Dijk A."/>
            <person name="van Heerden A."/>
            <person name="van Vuuren N."/>
            <person name="Yilmaz N."/>
            <person name="Duong T.A."/>
            <person name="van der Merwe N.A."/>
            <person name="Wingfield M.J."/>
            <person name="Wingfield B.D."/>
        </authorList>
    </citation>
    <scope>NUCLEOTIDE SEQUENCE [LARGE SCALE GENOMIC DNA]</scope>
    <source>
        <strain evidence="2 3">CMW 18167</strain>
    </source>
</reference>
<dbReference type="PANTHER" id="PTHR47561:SF1">
    <property type="entry name" value="POLYSACCHARIDE DEACETYLASE FAMILY PROTEIN (AFU_ORTHOLOGUE AFUA_6G05030)"/>
    <property type="match status" value="1"/>
</dbReference>
<evidence type="ECO:0000313" key="2">
    <source>
        <dbReference type="EMBL" id="KAL1867774.1"/>
    </source>
</evidence>
<dbReference type="InterPro" id="IPR011330">
    <property type="entry name" value="Glyco_hydro/deAcase_b/a-brl"/>
</dbReference>
<dbReference type="Gene3D" id="3.20.20.370">
    <property type="entry name" value="Glycoside hydrolase/deacetylase"/>
    <property type="match status" value="1"/>
</dbReference>
<dbReference type="Pfam" id="PF01522">
    <property type="entry name" value="Polysacc_deac_1"/>
    <property type="match status" value="1"/>
</dbReference>
<dbReference type="PANTHER" id="PTHR47561">
    <property type="entry name" value="POLYSACCHARIDE DEACETYLASE FAMILY PROTEIN (AFU_ORTHOLOGUE AFUA_6G05030)"/>
    <property type="match status" value="1"/>
</dbReference>
<keyword evidence="3" id="KW-1185">Reference proteome</keyword>
<sequence length="272" mass="31119">MSLYLWPGSAKAAVSITLDNLGESRDVGVGSWPEDKPTGQHPSVLQVLPKILEILENNDVKATYFMEAWGMATYPETVKSFQRDGHEIGFHAYQHEEWKHLSPKEEEEILKKSFKIAHDLGVKYKGFRPPGGSMNAGTKDLLRQYGFKYASILSSSISVDDDFVTLPFQWRAVDAFYILKEFDFLRAEYGEREEVLPVEVFQQGLFDQIDEVVKNGGYLDILFHPFLHTSEEYRAVIEAVLNRVKSNPDIWCAQTKDVAQWVSDHIGHFKRT</sequence>
<proteinExistence type="predicted"/>
<accession>A0ABR3WVR2</accession>
<name>A0ABR3WVR2_9EURO</name>
<feature type="domain" description="NodB homology" evidence="1">
    <location>
        <begin position="27"/>
        <end position="253"/>
    </location>
</feature>
<evidence type="ECO:0000259" key="1">
    <source>
        <dbReference type="PROSITE" id="PS51677"/>
    </source>
</evidence>
<evidence type="ECO:0000313" key="3">
    <source>
        <dbReference type="Proteomes" id="UP001583193"/>
    </source>
</evidence>
<dbReference type="SUPFAM" id="SSF88713">
    <property type="entry name" value="Glycoside hydrolase/deacetylase"/>
    <property type="match status" value="1"/>
</dbReference>
<dbReference type="PROSITE" id="PS51677">
    <property type="entry name" value="NODB"/>
    <property type="match status" value="1"/>
</dbReference>
<dbReference type="CDD" id="cd10942">
    <property type="entry name" value="CE4_u11"/>
    <property type="match status" value="1"/>
</dbReference>
<protein>
    <recommendedName>
        <fullName evidence="1">NodB homology domain-containing protein</fullName>
    </recommendedName>
</protein>
<comment type="caution">
    <text evidence="2">The sequence shown here is derived from an EMBL/GenBank/DDBJ whole genome shotgun (WGS) entry which is preliminary data.</text>
</comment>
<dbReference type="Proteomes" id="UP001583193">
    <property type="component" value="Unassembled WGS sequence"/>
</dbReference>
<dbReference type="InterPro" id="IPR002509">
    <property type="entry name" value="NODB_dom"/>
</dbReference>
<gene>
    <name evidence="2" type="ORF">Plec18167_008520</name>
</gene>
<organism evidence="2 3">
    <name type="scientific">Paecilomyces lecythidis</name>
    <dbReference type="NCBI Taxonomy" id="3004212"/>
    <lineage>
        <taxon>Eukaryota</taxon>
        <taxon>Fungi</taxon>
        <taxon>Dikarya</taxon>
        <taxon>Ascomycota</taxon>
        <taxon>Pezizomycotina</taxon>
        <taxon>Eurotiomycetes</taxon>
        <taxon>Eurotiomycetidae</taxon>
        <taxon>Eurotiales</taxon>
        <taxon>Thermoascaceae</taxon>
        <taxon>Paecilomyces</taxon>
    </lineage>
</organism>